<keyword evidence="3 6" id="KW-0378">Hydrolase</keyword>
<gene>
    <name evidence="6" type="primary">add</name>
    <name evidence="6" type="ORF">KQ910_05270</name>
</gene>
<dbReference type="PANTHER" id="PTHR43114:SF6">
    <property type="entry name" value="ADENINE DEAMINASE"/>
    <property type="match status" value="1"/>
</dbReference>
<evidence type="ECO:0000313" key="7">
    <source>
        <dbReference type="Proteomes" id="UP000727907"/>
    </source>
</evidence>
<proteinExistence type="inferred from homology"/>
<evidence type="ECO:0000259" key="5">
    <source>
        <dbReference type="Pfam" id="PF00962"/>
    </source>
</evidence>
<accession>A0ABS6IEY9</accession>
<dbReference type="GO" id="GO:0016787">
    <property type="term" value="F:hydrolase activity"/>
    <property type="evidence" value="ECO:0007669"/>
    <property type="project" value="UniProtKB-KW"/>
</dbReference>
<keyword evidence="7" id="KW-1185">Reference proteome</keyword>
<organism evidence="6 7">
    <name type="scientific">Reyranella humidisoli</name>
    <dbReference type="NCBI Taxonomy" id="2849149"/>
    <lineage>
        <taxon>Bacteria</taxon>
        <taxon>Pseudomonadati</taxon>
        <taxon>Pseudomonadota</taxon>
        <taxon>Alphaproteobacteria</taxon>
        <taxon>Hyphomicrobiales</taxon>
        <taxon>Reyranellaceae</taxon>
        <taxon>Reyranella</taxon>
    </lineage>
</organism>
<dbReference type="Proteomes" id="UP000727907">
    <property type="component" value="Unassembled WGS sequence"/>
</dbReference>
<reference evidence="6 7" key="1">
    <citation type="submission" date="2021-06" db="EMBL/GenBank/DDBJ databases">
        <authorList>
            <person name="Lee D.H."/>
        </authorList>
    </citation>
    <scope>NUCLEOTIDE SEQUENCE [LARGE SCALE GENOMIC DNA]</scope>
    <source>
        <strain evidence="6 7">MMS21-HV4-11</strain>
    </source>
</reference>
<keyword evidence="4" id="KW-0862">Zinc</keyword>
<evidence type="ECO:0000256" key="1">
    <source>
        <dbReference type="ARBA" id="ARBA00006676"/>
    </source>
</evidence>
<dbReference type="PANTHER" id="PTHR43114">
    <property type="entry name" value="ADENINE DEAMINASE"/>
    <property type="match status" value="1"/>
</dbReference>
<dbReference type="RefSeq" id="WP_216957423.1">
    <property type="nucleotide sequence ID" value="NZ_JAHOPB010000001.1"/>
</dbReference>
<name>A0ABS6IEY9_9HYPH</name>
<keyword evidence="2" id="KW-0479">Metal-binding</keyword>
<comment type="similarity">
    <text evidence="1">Belongs to the metallo-dependent hydrolases superfamily. Adenosine and AMP deaminases family.</text>
</comment>
<evidence type="ECO:0000256" key="2">
    <source>
        <dbReference type="ARBA" id="ARBA00022723"/>
    </source>
</evidence>
<dbReference type="NCBIfam" id="TIGR01430">
    <property type="entry name" value="aden_deam"/>
    <property type="match status" value="1"/>
</dbReference>
<comment type="caution">
    <text evidence="6">The sequence shown here is derived from an EMBL/GenBank/DDBJ whole genome shotgun (WGS) entry which is preliminary data.</text>
</comment>
<protein>
    <submittedName>
        <fullName evidence="6">Adenosine deaminase</fullName>
        <ecNumber evidence="6">3.5.4.4</ecNumber>
    </submittedName>
</protein>
<evidence type="ECO:0000256" key="3">
    <source>
        <dbReference type="ARBA" id="ARBA00022801"/>
    </source>
</evidence>
<feature type="domain" description="Adenosine deaminase" evidence="5">
    <location>
        <begin position="14"/>
        <end position="332"/>
    </location>
</feature>
<sequence>MAKAVAEDYLRRIPKAELHCHIAGTLRATTVAELAKKYGLPLPRPAEQLYQWPNFDGFLEILRLSALVLRTQEDFSRAVYEYCEDAQRDGNLRHVEFFFNPDYFYPNGIDYPSMVAGMADGVERVGRAFGISARLICCIDRSINSPAQAVEIVETALANPHELVIGIGLDGNESVGPPALFAEAYARARKGGLRCTAHCCEDYLTPLEAPPTNYLICRDVLRCDRIDHGYNMLASDYVMAEARKDGLYFTPCAWTSLLHNRPHRPQRIRRMVEAGLNVTINTDDPAMFGTNLGHGFITLFETIGWGPDKARMFSLNSVEGSWLDESDKARLRIDFRRQIAALDKEFGYENKPMPV</sequence>
<dbReference type="InterPro" id="IPR001365">
    <property type="entry name" value="A_deaminase_dom"/>
</dbReference>
<evidence type="ECO:0000313" key="6">
    <source>
        <dbReference type="EMBL" id="MBU8873161.1"/>
    </source>
</evidence>
<evidence type="ECO:0000256" key="4">
    <source>
        <dbReference type="ARBA" id="ARBA00022833"/>
    </source>
</evidence>
<dbReference type="EC" id="3.5.4.4" evidence="6"/>
<dbReference type="EMBL" id="JAHOPB010000001">
    <property type="protein sequence ID" value="MBU8873161.1"/>
    <property type="molecule type" value="Genomic_DNA"/>
</dbReference>
<dbReference type="InterPro" id="IPR006330">
    <property type="entry name" value="Ado/ade_deaminase"/>
</dbReference>
<dbReference type="Pfam" id="PF00962">
    <property type="entry name" value="A_deaminase"/>
    <property type="match status" value="1"/>
</dbReference>